<dbReference type="GO" id="GO:0009086">
    <property type="term" value="P:methionine biosynthetic process"/>
    <property type="evidence" value="ECO:0007669"/>
    <property type="project" value="InterPro"/>
</dbReference>
<dbReference type="PANTHER" id="PTHR43844:SF2">
    <property type="entry name" value="SYNTHASE, VITAMIN-B12 INDEPENDENT, PUTATIVE (AFU_ORTHOLOGUE AFUA_3G12060)-RELATED"/>
    <property type="match status" value="1"/>
</dbReference>
<feature type="domain" description="Cobalamin-independent methionine synthase MetE C-terminal/archaeal" evidence="1">
    <location>
        <begin position="178"/>
        <end position="345"/>
    </location>
</feature>
<dbReference type="SUPFAM" id="SSF51726">
    <property type="entry name" value="UROD/MetE-like"/>
    <property type="match status" value="1"/>
</dbReference>
<dbReference type="PANTHER" id="PTHR43844">
    <property type="entry name" value="METHIONINE SYNTHASE"/>
    <property type="match status" value="1"/>
</dbReference>
<keyword evidence="3" id="KW-1185">Reference proteome</keyword>
<dbReference type="CDD" id="cd03311">
    <property type="entry name" value="CIMS_C_terminal_like"/>
    <property type="match status" value="1"/>
</dbReference>
<dbReference type="GO" id="GO:0008270">
    <property type="term" value="F:zinc ion binding"/>
    <property type="evidence" value="ECO:0007669"/>
    <property type="project" value="InterPro"/>
</dbReference>
<sequence length="417" mass="47333">MSSRRVNPPFRAEHIGSLLRPPQLFEKRRQFEAGQCSVEELKSAEDSAVKAVVQMQQDAGIKSITDGELRRGFYFEGVFDKLEGMTFIPNRPLVEYKPYIPFVTALEAMGVAEFPSVYCTGKIKRVTRWYAEQFMALKSLVPPEDVKNLKVTMCPPTWFHQRHGSSLTYDLSVYKNDEEYFNDLAKAYQEEIQDLYDLGCRNIQFDDATFCFFCDERMVSGMKAVGDDYDTLLDTYVRAINAAVRGRNADMTVGVHMCRGNFTGGLHYAEGGYTRIAQKVFTELDVDCFYLEYDSDRAGDFQPLKFLPLDKIAVLGLVTTKNSKLEDIEMLKARINEAAEIISKEGIPARSKEVALDQYVNNSSGLYEPSIWGITELRPILGYVSVRSAASRRYGRDQREKLRLVVETAKQVWGGIA</sequence>
<evidence type="ECO:0000313" key="3">
    <source>
        <dbReference type="Proteomes" id="UP000305948"/>
    </source>
</evidence>
<dbReference type="Gene3D" id="3.20.20.210">
    <property type="match status" value="1"/>
</dbReference>
<evidence type="ECO:0000259" key="1">
    <source>
        <dbReference type="Pfam" id="PF01717"/>
    </source>
</evidence>
<dbReference type="Pfam" id="PF01717">
    <property type="entry name" value="Meth_synt_2"/>
    <property type="match status" value="1"/>
</dbReference>
<dbReference type="OrthoDB" id="7772923at2759"/>
<accession>A0A5C3NKI6</accession>
<dbReference type="EMBL" id="ML213503">
    <property type="protein sequence ID" value="TFK56986.1"/>
    <property type="molecule type" value="Genomic_DNA"/>
</dbReference>
<dbReference type="GO" id="GO:0003871">
    <property type="term" value="F:5-methyltetrahydropteroyltriglutamate-homocysteine S-methyltransferase activity"/>
    <property type="evidence" value="ECO:0007669"/>
    <property type="project" value="InterPro"/>
</dbReference>
<dbReference type="InterPro" id="IPR002629">
    <property type="entry name" value="Met_Synth_C/arc"/>
</dbReference>
<reference evidence="2 3" key="1">
    <citation type="journal article" date="2019" name="Nat. Ecol. Evol.">
        <title>Megaphylogeny resolves global patterns of mushroom evolution.</title>
        <authorList>
            <person name="Varga T."/>
            <person name="Krizsan K."/>
            <person name="Foldi C."/>
            <person name="Dima B."/>
            <person name="Sanchez-Garcia M."/>
            <person name="Sanchez-Ramirez S."/>
            <person name="Szollosi G.J."/>
            <person name="Szarkandi J.G."/>
            <person name="Papp V."/>
            <person name="Albert L."/>
            <person name="Andreopoulos W."/>
            <person name="Angelini C."/>
            <person name="Antonin V."/>
            <person name="Barry K.W."/>
            <person name="Bougher N.L."/>
            <person name="Buchanan P."/>
            <person name="Buyck B."/>
            <person name="Bense V."/>
            <person name="Catcheside P."/>
            <person name="Chovatia M."/>
            <person name="Cooper J."/>
            <person name="Damon W."/>
            <person name="Desjardin D."/>
            <person name="Finy P."/>
            <person name="Geml J."/>
            <person name="Haridas S."/>
            <person name="Hughes K."/>
            <person name="Justo A."/>
            <person name="Karasinski D."/>
            <person name="Kautmanova I."/>
            <person name="Kiss B."/>
            <person name="Kocsube S."/>
            <person name="Kotiranta H."/>
            <person name="LaButti K.M."/>
            <person name="Lechner B.E."/>
            <person name="Liimatainen K."/>
            <person name="Lipzen A."/>
            <person name="Lukacs Z."/>
            <person name="Mihaltcheva S."/>
            <person name="Morgado L.N."/>
            <person name="Niskanen T."/>
            <person name="Noordeloos M.E."/>
            <person name="Ohm R.A."/>
            <person name="Ortiz-Santana B."/>
            <person name="Ovrebo C."/>
            <person name="Racz N."/>
            <person name="Riley R."/>
            <person name="Savchenko A."/>
            <person name="Shiryaev A."/>
            <person name="Soop K."/>
            <person name="Spirin V."/>
            <person name="Szebenyi C."/>
            <person name="Tomsovsky M."/>
            <person name="Tulloss R.E."/>
            <person name="Uehling J."/>
            <person name="Grigoriev I.V."/>
            <person name="Vagvolgyi C."/>
            <person name="Papp T."/>
            <person name="Martin F.M."/>
            <person name="Miettinen O."/>
            <person name="Hibbett D.S."/>
            <person name="Nagy L.G."/>
        </authorList>
    </citation>
    <scope>NUCLEOTIDE SEQUENCE [LARGE SCALE GENOMIC DNA]</scope>
    <source>
        <strain evidence="2 3">OMC1185</strain>
    </source>
</reference>
<evidence type="ECO:0000313" key="2">
    <source>
        <dbReference type="EMBL" id="TFK56986.1"/>
    </source>
</evidence>
<dbReference type="AlphaFoldDB" id="A0A5C3NKI6"/>
<dbReference type="STRING" id="5364.A0A5C3NKI6"/>
<dbReference type="InterPro" id="IPR038071">
    <property type="entry name" value="UROD/MetE-like_sf"/>
</dbReference>
<dbReference type="Proteomes" id="UP000305948">
    <property type="component" value="Unassembled WGS sequence"/>
</dbReference>
<protein>
    <submittedName>
        <fullName evidence="2">UROD/MetE-like protein</fullName>
    </submittedName>
</protein>
<organism evidence="2 3">
    <name type="scientific">Heliocybe sulcata</name>
    <dbReference type="NCBI Taxonomy" id="5364"/>
    <lineage>
        <taxon>Eukaryota</taxon>
        <taxon>Fungi</taxon>
        <taxon>Dikarya</taxon>
        <taxon>Basidiomycota</taxon>
        <taxon>Agaricomycotina</taxon>
        <taxon>Agaricomycetes</taxon>
        <taxon>Gloeophyllales</taxon>
        <taxon>Gloeophyllaceae</taxon>
        <taxon>Heliocybe</taxon>
    </lineage>
</organism>
<proteinExistence type="predicted"/>
<name>A0A5C3NKI6_9AGAM</name>
<gene>
    <name evidence="2" type="ORF">OE88DRAFT_1730417</name>
</gene>